<accession>A0AAW6A020</accession>
<gene>
    <name evidence="1" type="ORF">PL707_08565</name>
</gene>
<evidence type="ECO:0008006" key="3">
    <source>
        <dbReference type="Google" id="ProtNLM"/>
    </source>
</evidence>
<dbReference type="EMBL" id="JAQKGX010000004">
    <property type="protein sequence ID" value="MDB1162313.1"/>
    <property type="molecule type" value="Genomic_DNA"/>
</dbReference>
<evidence type="ECO:0000313" key="2">
    <source>
        <dbReference type="Proteomes" id="UP001211105"/>
    </source>
</evidence>
<organism evidence="1 2">
    <name type="scientific">Bifidobacterium catenulatum</name>
    <dbReference type="NCBI Taxonomy" id="1686"/>
    <lineage>
        <taxon>Bacteria</taxon>
        <taxon>Bacillati</taxon>
        <taxon>Actinomycetota</taxon>
        <taxon>Actinomycetes</taxon>
        <taxon>Bifidobacteriales</taxon>
        <taxon>Bifidobacteriaceae</taxon>
        <taxon>Bifidobacterium</taxon>
    </lineage>
</organism>
<dbReference type="RefSeq" id="WP_154035099.1">
    <property type="nucleotide sequence ID" value="NZ_CAAKOA010000018.1"/>
</dbReference>
<dbReference type="AlphaFoldDB" id="A0AAW6A020"/>
<evidence type="ECO:0000313" key="1">
    <source>
        <dbReference type="EMBL" id="MDB1162313.1"/>
    </source>
</evidence>
<sequence length="359" mass="42174">MMNSQRFEDHIRKVSFSELNLHDPFFTSLRNAYQGFDDWFDRKSAEGEKTWVSRNRDSGHLQAMLYIKIEDDFDESAQPPLRGRRMKIGTFKVDYDHHTSLGKRLLAIALREFAESRCPYVYVTMFGTDNTKGLRGLLKQYGFSPLGYKSSEQVWIKKRPSSTRLDPYREFPFISPRRDRAHLLAIIPKYHERMFGDIRLRSEAHIPIQDEVPTNTIEKIYLSAASNAARLRAGDRVVIYRTSDRTGQARYRSVVSEICTVTELKNINSFENKESFLRFIKGRSVFTPEELEDFWTRRRYPYIISLLFNFPLRVRPTRQKLLDHDVVSPKDRLTCIPLDTRQFMTILELGDTDEGYVID</sequence>
<comment type="caution">
    <text evidence="1">The sequence shown here is derived from an EMBL/GenBank/DDBJ whole genome shotgun (WGS) entry which is preliminary data.</text>
</comment>
<name>A0AAW6A020_9BIFI</name>
<proteinExistence type="predicted"/>
<dbReference type="Proteomes" id="UP001211105">
    <property type="component" value="Unassembled WGS sequence"/>
</dbReference>
<reference evidence="1" key="1">
    <citation type="submission" date="2023-01" db="EMBL/GenBank/DDBJ databases">
        <title>Human gut microbiome strain richness.</title>
        <authorList>
            <person name="Chen-Liaw A."/>
        </authorList>
    </citation>
    <scope>NUCLEOTIDE SEQUENCE</scope>
    <source>
        <strain evidence="1">BSD2780120875st1_E5_BSD2780120875b_170604</strain>
    </source>
</reference>
<protein>
    <recommendedName>
        <fullName evidence="3">N-acetyltransferase domain-containing protein</fullName>
    </recommendedName>
</protein>